<name>A0A2B7YCG5_9EURO</name>
<protein>
    <submittedName>
        <fullName evidence="1">Uncharacterized protein</fullName>
    </submittedName>
</protein>
<reference evidence="1 2" key="1">
    <citation type="submission" date="2017-10" db="EMBL/GenBank/DDBJ databases">
        <title>Comparative genomics in systemic dimorphic fungi from Ajellomycetaceae.</title>
        <authorList>
            <person name="Munoz J.F."/>
            <person name="Mcewen J.G."/>
            <person name="Clay O.K."/>
            <person name="Cuomo C.A."/>
        </authorList>
    </citation>
    <scope>NUCLEOTIDE SEQUENCE [LARGE SCALE GENOMIC DNA]</scope>
    <source>
        <strain evidence="1 2">UAMH5409</strain>
    </source>
</reference>
<sequence length="84" mass="9299">MSYSLKFLIQATPSSTKLLPGLAASKKALKIFHVVVGMGIASEEVLPQGGYEKKPLDQKEILKVEDFFVSYMWHTRMVDSGHSG</sequence>
<accession>A0A2B7YCG5</accession>
<dbReference type="EMBL" id="PDNB01000005">
    <property type="protein sequence ID" value="PGH18287.1"/>
    <property type="molecule type" value="Genomic_DNA"/>
</dbReference>
<organism evidence="1 2">
    <name type="scientific">Helicocarpus griseus UAMH5409</name>
    <dbReference type="NCBI Taxonomy" id="1447875"/>
    <lineage>
        <taxon>Eukaryota</taxon>
        <taxon>Fungi</taxon>
        <taxon>Dikarya</taxon>
        <taxon>Ascomycota</taxon>
        <taxon>Pezizomycotina</taxon>
        <taxon>Eurotiomycetes</taxon>
        <taxon>Eurotiomycetidae</taxon>
        <taxon>Onygenales</taxon>
        <taxon>Ajellomycetaceae</taxon>
        <taxon>Helicocarpus</taxon>
    </lineage>
</organism>
<dbReference type="Proteomes" id="UP000223968">
    <property type="component" value="Unassembled WGS sequence"/>
</dbReference>
<proteinExistence type="predicted"/>
<dbReference type="AlphaFoldDB" id="A0A2B7YCG5"/>
<keyword evidence="2" id="KW-1185">Reference proteome</keyword>
<gene>
    <name evidence="1" type="ORF">AJ79_00626</name>
</gene>
<evidence type="ECO:0000313" key="2">
    <source>
        <dbReference type="Proteomes" id="UP000223968"/>
    </source>
</evidence>
<evidence type="ECO:0000313" key="1">
    <source>
        <dbReference type="EMBL" id="PGH18287.1"/>
    </source>
</evidence>
<comment type="caution">
    <text evidence="1">The sequence shown here is derived from an EMBL/GenBank/DDBJ whole genome shotgun (WGS) entry which is preliminary data.</text>
</comment>